<protein>
    <submittedName>
        <fullName evidence="1">Uncharacterized protein</fullName>
    </submittedName>
</protein>
<keyword evidence="2" id="KW-1185">Reference proteome</keyword>
<name>A0A1G7C721_9SPHI</name>
<sequence>MSILSNKTEKKAIKVLANTLRFFSNTDLLFVSNEDAFKAREAENILRGIIEQNGYKATYTKGKGTKLTKNRISRNQYANELF</sequence>
<gene>
    <name evidence="1" type="ORF">SAMN05216464_105315</name>
</gene>
<dbReference type="RefSeq" id="WP_091149877.1">
    <property type="nucleotide sequence ID" value="NZ_FNAI01000005.1"/>
</dbReference>
<dbReference type="STRING" id="1391627.SAMN05216464_105315"/>
<evidence type="ECO:0000313" key="2">
    <source>
        <dbReference type="Proteomes" id="UP000199072"/>
    </source>
</evidence>
<accession>A0A1G7C721</accession>
<dbReference type="EMBL" id="FNAI01000005">
    <property type="protein sequence ID" value="SDE35172.1"/>
    <property type="molecule type" value="Genomic_DNA"/>
</dbReference>
<dbReference type="Proteomes" id="UP000199072">
    <property type="component" value="Unassembled WGS sequence"/>
</dbReference>
<dbReference type="OrthoDB" id="770429at2"/>
<proteinExistence type="predicted"/>
<evidence type="ECO:0000313" key="1">
    <source>
        <dbReference type="EMBL" id="SDE35172.1"/>
    </source>
</evidence>
<organism evidence="1 2">
    <name type="scientific">Mucilaginibacter pineti</name>
    <dbReference type="NCBI Taxonomy" id="1391627"/>
    <lineage>
        <taxon>Bacteria</taxon>
        <taxon>Pseudomonadati</taxon>
        <taxon>Bacteroidota</taxon>
        <taxon>Sphingobacteriia</taxon>
        <taxon>Sphingobacteriales</taxon>
        <taxon>Sphingobacteriaceae</taxon>
        <taxon>Mucilaginibacter</taxon>
    </lineage>
</organism>
<reference evidence="1 2" key="1">
    <citation type="submission" date="2016-10" db="EMBL/GenBank/DDBJ databases">
        <authorList>
            <person name="de Groot N.N."/>
        </authorList>
    </citation>
    <scope>NUCLEOTIDE SEQUENCE [LARGE SCALE GENOMIC DNA]</scope>
    <source>
        <strain evidence="1 2">47C3B</strain>
    </source>
</reference>
<dbReference type="AlphaFoldDB" id="A0A1G7C721"/>